<dbReference type="Pfam" id="PF01547">
    <property type="entry name" value="SBP_bac_1"/>
    <property type="match status" value="1"/>
</dbReference>
<reference evidence="10" key="2">
    <citation type="submission" date="2020-09" db="EMBL/GenBank/DDBJ databases">
        <authorList>
            <person name="Sun Q."/>
            <person name="Kim S."/>
        </authorList>
    </citation>
    <scope>NUCLEOTIDE SEQUENCE</scope>
    <source>
        <strain evidence="10">KCTC 42097</strain>
    </source>
</reference>
<evidence type="ECO:0000256" key="7">
    <source>
        <dbReference type="ARBA" id="ARBA00049629"/>
    </source>
</evidence>
<dbReference type="GO" id="GO:0042597">
    <property type="term" value="C:periplasmic space"/>
    <property type="evidence" value="ECO:0007669"/>
    <property type="project" value="UniProtKB-SubCell"/>
</dbReference>
<reference evidence="10" key="1">
    <citation type="journal article" date="2014" name="Int. J. Syst. Evol. Microbiol.">
        <title>Complete genome sequence of Corynebacterium casei LMG S-19264T (=DSM 44701T), isolated from a smear-ripened cheese.</title>
        <authorList>
            <consortium name="US DOE Joint Genome Institute (JGI-PGF)"/>
            <person name="Walter F."/>
            <person name="Albersmeier A."/>
            <person name="Kalinowski J."/>
            <person name="Ruckert C."/>
        </authorList>
    </citation>
    <scope>NUCLEOTIDE SEQUENCE</scope>
    <source>
        <strain evidence="10">KCTC 42097</strain>
    </source>
</reference>
<evidence type="ECO:0000256" key="2">
    <source>
        <dbReference type="ARBA" id="ARBA00008520"/>
    </source>
</evidence>
<evidence type="ECO:0000313" key="11">
    <source>
        <dbReference type="Proteomes" id="UP000641137"/>
    </source>
</evidence>
<organism evidence="10 11">
    <name type="scientific">Limoniibacter endophyticus</name>
    <dbReference type="NCBI Taxonomy" id="1565040"/>
    <lineage>
        <taxon>Bacteria</taxon>
        <taxon>Pseudomonadati</taxon>
        <taxon>Pseudomonadota</taxon>
        <taxon>Alphaproteobacteria</taxon>
        <taxon>Hyphomicrobiales</taxon>
        <taxon>Bartonellaceae</taxon>
        <taxon>Limoniibacter</taxon>
    </lineage>
</organism>
<sequence>MKNRSRAVLAAGAAAIALSLGAAKAAEEVTVLHWWTAGGEAAALNVLKENLGKEGVAWKDYPVAGGSGVQAMTTLRANVTAGNVPTAVQMLGYDITEWAQAGVVANVDDVAKAGKWGDVIPTALQNFGKYEDHWIAAPVNVHSTNWVWINKKALDDAGGKAPETWEELIALLDKMKENGITPIANGGEPWQDATLFEAVVLGIDKELYKKTLNEPFDDEALRSDQMKEAFARMEKLHEYIGDAAAAREWNLASADVIEGRAGLQFMGDWAKGEFLRANQKPGEDFVCIRFPGTEGSVTFNADQFVMFEVSGEEQKAAQKKMAAAVMDPSFQIAFNKVKGSVPARTDVEDTEFDDCGKKGMADLKEANSGGTLLGSMAHGYGGPPAVKAAVLEIVNQHFNGQISTDDAPAALADAIAAAK</sequence>
<dbReference type="Proteomes" id="UP000641137">
    <property type="component" value="Unassembled WGS sequence"/>
</dbReference>
<dbReference type="PANTHER" id="PTHR43649:SF28">
    <property type="entry name" value="BINDING PROTEIN COMPONENT OF ABC SUGAR TRANSPORTER-RELATED"/>
    <property type="match status" value="1"/>
</dbReference>
<dbReference type="EMBL" id="BMZO01000005">
    <property type="protein sequence ID" value="GHC70602.1"/>
    <property type="molecule type" value="Genomic_DNA"/>
</dbReference>
<evidence type="ECO:0000256" key="3">
    <source>
        <dbReference type="ARBA" id="ARBA00022448"/>
    </source>
</evidence>
<keyword evidence="3" id="KW-0813">Transport</keyword>
<evidence type="ECO:0000256" key="1">
    <source>
        <dbReference type="ARBA" id="ARBA00004418"/>
    </source>
</evidence>
<evidence type="ECO:0000256" key="9">
    <source>
        <dbReference type="SAM" id="SignalP"/>
    </source>
</evidence>
<dbReference type="SUPFAM" id="SSF53850">
    <property type="entry name" value="Periplasmic binding protein-like II"/>
    <property type="match status" value="1"/>
</dbReference>
<feature type="signal peptide" evidence="9">
    <location>
        <begin position="1"/>
        <end position="25"/>
    </location>
</feature>
<comment type="similarity">
    <text evidence="2">Belongs to the bacterial solute-binding protein 1 family.</text>
</comment>
<gene>
    <name evidence="10" type="ORF">GCM10010136_17070</name>
</gene>
<accession>A0A8J3GGS8</accession>
<dbReference type="InterPro" id="IPR050490">
    <property type="entry name" value="Bact_solute-bd_prot1"/>
</dbReference>
<evidence type="ECO:0000256" key="8">
    <source>
        <dbReference type="ARBA" id="ARBA00049753"/>
    </source>
</evidence>
<keyword evidence="6" id="KW-0574">Periplasm</keyword>
<keyword evidence="11" id="KW-1185">Reference proteome</keyword>
<evidence type="ECO:0000256" key="4">
    <source>
        <dbReference type="ARBA" id="ARBA00022597"/>
    </source>
</evidence>
<dbReference type="PANTHER" id="PTHR43649">
    <property type="entry name" value="ARABINOSE-BINDING PROTEIN-RELATED"/>
    <property type="match status" value="1"/>
</dbReference>
<evidence type="ECO:0000313" key="10">
    <source>
        <dbReference type="EMBL" id="GHC70602.1"/>
    </source>
</evidence>
<dbReference type="Gene3D" id="3.40.190.10">
    <property type="entry name" value="Periplasmic binding protein-like II"/>
    <property type="match status" value="2"/>
</dbReference>
<keyword evidence="5 9" id="KW-0732">Signal</keyword>
<proteinExistence type="inferred from homology"/>
<feature type="chain" id="PRO_5035287049" description="Probable sugar-binding periplasmic protein" evidence="9">
    <location>
        <begin position="26"/>
        <end position="419"/>
    </location>
</feature>
<comment type="caution">
    <text evidence="10">The sequence shown here is derived from an EMBL/GenBank/DDBJ whole genome shotgun (WGS) entry which is preliminary data.</text>
</comment>
<evidence type="ECO:0000256" key="5">
    <source>
        <dbReference type="ARBA" id="ARBA00022729"/>
    </source>
</evidence>
<comment type="subcellular location">
    <subcellularLocation>
        <location evidence="1">Periplasm</location>
    </subcellularLocation>
</comment>
<protein>
    <recommendedName>
        <fullName evidence="8">Probable sugar-binding periplasmic protein</fullName>
    </recommendedName>
</protein>
<dbReference type="InterPro" id="IPR006059">
    <property type="entry name" value="SBP"/>
</dbReference>
<dbReference type="RefSeq" id="WP_189489582.1">
    <property type="nucleotide sequence ID" value="NZ_BMZO01000005.1"/>
</dbReference>
<comment type="function">
    <text evidence="7">Part of a binding-protein-dependent transport system for a sugar.</text>
</comment>
<evidence type="ECO:0000256" key="6">
    <source>
        <dbReference type="ARBA" id="ARBA00022764"/>
    </source>
</evidence>
<dbReference type="AlphaFoldDB" id="A0A8J3GGS8"/>
<keyword evidence="4" id="KW-0762">Sugar transport</keyword>
<name>A0A8J3GGS8_9HYPH</name>